<proteinExistence type="predicted"/>
<organism evidence="2 3">
    <name type="scientific">Trichonephila clavata</name>
    <name type="common">Joro spider</name>
    <name type="synonym">Nephila clavata</name>
    <dbReference type="NCBI Taxonomy" id="2740835"/>
    <lineage>
        <taxon>Eukaryota</taxon>
        <taxon>Metazoa</taxon>
        <taxon>Ecdysozoa</taxon>
        <taxon>Arthropoda</taxon>
        <taxon>Chelicerata</taxon>
        <taxon>Arachnida</taxon>
        <taxon>Araneae</taxon>
        <taxon>Araneomorphae</taxon>
        <taxon>Entelegynae</taxon>
        <taxon>Araneoidea</taxon>
        <taxon>Nephilidae</taxon>
        <taxon>Trichonephila</taxon>
    </lineage>
</organism>
<keyword evidence="3" id="KW-1185">Reference proteome</keyword>
<reference evidence="2" key="1">
    <citation type="submission" date="2020-07" db="EMBL/GenBank/DDBJ databases">
        <title>Multicomponent nature underlies the extraordinary mechanical properties of spider dragline silk.</title>
        <authorList>
            <person name="Kono N."/>
            <person name="Nakamura H."/>
            <person name="Mori M."/>
            <person name="Yoshida Y."/>
            <person name="Ohtoshi R."/>
            <person name="Malay A.D."/>
            <person name="Moran D.A.P."/>
            <person name="Tomita M."/>
            <person name="Numata K."/>
            <person name="Arakawa K."/>
        </authorList>
    </citation>
    <scope>NUCLEOTIDE SEQUENCE</scope>
</reference>
<gene>
    <name evidence="2" type="ORF">TNCT_77881</name>
</gene>
<feature type="non-terminal residue" evidence="2">
    <location>
        <position position="1"/>
    </location>
</feature>
<sequence length="70" mass="7739">YTSKNHNDARNSGKRQSGILIRGKGSNVTNVGLQPLRPQCPNLKTHKADLCRIGGSQKESLRSLYFRGKS</sequence>
<accession>A0A8X6FAU5</accession>
<evidence type="ECO:0000256" key="1">
    <source>
        <dbReference type="SAM" id="MobiDB-lite"/>
    </source>
</evidence>
<dbReference type="AlphaFoldDB" id="A0A8X6FAU5"/>
<protein>
    <submittedName>
        <fullName evidence="2">Uncharacterized protein</fullName>
    </submittedName>
</protein>
<feature type="compositionally biased region" description="Basic and acidic residues" evidence="1">
    <location>
        <begin position="1"/>
        <end position="11"/>
    </location>
</feature>
<dbReference type="EMBL" id="BMAO01031353">
    <property type="protein sequence ID" value="GFQ74426.1"/>
    <property type="molecule type" value="Genomic_DNA"/>
</dbReference>
<name>A0A8X6FAU5_TRICU</name>
<dbReference type="Proteomes" id="UP000887116">
    <property type="component" value="Unassembled WGS sequence"/>
</dbReference>
<evidence type="ECO:0000313" key="2">
    <source>
        <dbReference type="EMBL" id="GFQ74426.1"/>
    </source>
</evidence>
<evidence type="ECO:0000313" key="3">
    <source>
        <dbReference type="Proteomes" id="UP000887116"/>
    </source>
</evidence>
<comment type="caution">
    <text evidence="2">The sequence shown here is derived from an EMBL/GenBank/DDBJ whole genome shotgun (WGS) entry which is preliminary data.</text>
</comment>
<feature type="region of interest" description="Disordered" evidence="1">
    <location>
        <begin position="1"/>
        <end position="33"/>
    </location>
</feature>